<proteinExistence type="predicted"/>
<protein>
    <submittedName>
        <fullName evidence="2">Uncharacterized protein</fullName>
    </submittedName>
</protein>
<reference evidence="2" key="2">
    <citation type="submission" date="2021-04" db="EMBL/GenBank/DDBJ databases">
        <authorList>
            <person name="Gilroy R."/>
        </authorList>
    </citation>
    <scope>NUCLEOTIDE SEQUENCE</scope>
    <source>
        <strain evidence="2">CHK130-7132</strain>
    </source>
</reference>
<evidence type="ECO:0000313" key="2">
    <source>
        <dbReference type="EMBL" id="HJC70747.1"/>
    </source>
</evidence>
<comment type="caution">
    <text evidence="2">The sequence shown here is derived from an EMBL/GenBank/DDBJ whole genome shotgun (WGS) entry which is preliminary data.</text>
</comment>
<feature type="region of interest" description="Disordered" evidence="1">
    <location>
        <begin position="180"/>
        <end position="199"/>
    </location>
</feature>
<sequence>MIDTTWQLVAPRTPADPSMAEIGVTWGRGLLEEAVEETGALALALTALARELERRIHLGHGRGSSSVDVEIRLDADVCSLRSRGPAEELRIAWSRLPLLFDRPLVAEGLRPRELPAPLWIPDVLARTGGTAFALAAHGALAQGAHEAARRRLRELDPLHGTIGCVFWTDDPGLRDLVRPSAPRGSAQASKTWASGEPCWRPGRLPGAGHGDRPLIISSGNTKELASVMLPRTAEGHAAAELLRSALAEGLVAGDDEWNMISLRSEGMGEGLRVVLSTTTPVAPPKRPLMLTEMLRQIEKPSTSRIEAVLADSTAPAWLERGRRARGMGPEPEPSVAGVRRALEEARRSIHLALDPSHLDFAAHRRLLEIPEIAPAEPDPAEPERVFTVSARGRRRGGTDPATRIRLTRSTLALEDSRTSRGADVVDLGHLVAVLASERGTRRLIDRAGSELTVRPRDLAEGEQLDRYLTHSLRRVPHLRIEEDGPRTHPAVKAKRWPFRVLVSLGMVLALVGAIALLGSGSGSDESAGDGGAGLGFTPGPEDAWSWEHLRWNETAQLSNGTLITVSRPSPQPASEDWDRDHRVDVTLCGGAPSEGLRMGGEPVRPIDQNLVRTTGFTMYTGNHAELPAAEGPARADALQPTTLEEGECTSGAVWFNGFSGDDPRVGYRNDAGDSITWSRDGGD</sequence>
<reference evidence="2" key="1">
    <citation type="journal article" date="2021" name="PeerJ">
        <title>Extensive microbial diversity within the chicken gut microbiome revealed by metagenomics and culture.</title>
        <authorList>
            <person name="Gilroy R."/>
            <person name="Ravi A."/>
            <person name="Getino M."/>
            <person name="Pursley I."/>
            <person name="Horton D.L."/>
            <person name="Alikhan N.F."/>
            <person name="Baker D."/>
            <person name="Gharbi K."/>
            <person name="Hall N."/>
            <person name="Watson M."/>
            <person name="Adriaenssens E.M."/>
            <person name="Foster-Nyarko E."/>
            <person name="Jarju S."/>
            <person name="Secka A."/>
            <person name="Antonio M."/>
            <person name="Oren A."/>
            <person name="Chaudhuri R.R."/>
            <person name="La Ragione R."/>
            <person name="Hildebrand F."/>
            <person name="Pallen M.J."/>
        </authorList>
    </citation>
    <scope>NUCLEOTIDE SEQUENCE</scope>
    <source>
        <strain evidence="2">CHK130-7132</strain>
    </source>
</reference>
<name>A0A9D2Q0R3_9MICO</name>
<dbReference type="Proteomes" id="UP000823854">
    <property type="component" value="Unassembled WGS sequence"/>
</dbReference>
<accession>A0A9D2Q0R3</accession>
<evidence type="ECO:0000313" key="3">
    <source>
        <dbReference type="Proteomes" id="UP000823854"/>
    </source>
</evidence>
<feature type="region of interest" description="Disordered" evidence="1">
    <location>
        <begin position="663"/>
        <end position="683"/>
    </location>
</feature>
<gene>
    <name evidence="2" type="ORF">H9932_13870</name>
</gene>
<organism evidence="2 3">
    <name type="scientific">Candidatus Brachybacterium intestinipullorum</name>
    <dbReference type="NCBI Taxonomy" id="2838512"/>
    <lineage>
        <taxon>Bacteria</taxon>
        <taxon>Bacillati</taxon>
        <taxon>Actinomycetota</taxon>
        <taxon>Actinomycetes</taxon>
        <taxon>Micrococcales</taxon>
        <taxon>Dermabacteraceae</taxon>
        <taxon>Brachybacterium</taxon>
    </lineage>
</organism>
<evidence type="ECO:0000256" key="1">
    <source>
        <dbReference type="SAM" id="MobiDB-lite"/>
    </source>
</evidence>
<dbReference type="AlphaFoldDB" id="A0A9D2Q0R3"/>
<dbReference type="EMBL" id="DWWC01000293">
    <property type="protein sequence ID" value="HJC70747.1"/>
    <property type="molecule type" value="Genomic_DNA"/>
</dbReference>